<accession>A0A832W763</accession>
<feature type="compositionally biased region" description="Basic and acidic residues" evidence="1">
    <location>
        <begin position="22"/>
        <end position="37"/>
    </location>
</feature>
<gene>
    <name evidence="2" type="ORF">HA338_01790</name>
</gene>
<name>A0A832W763_9EURY</name>
<proteinExistence type="predicted"/>
<evidence type="ECO:0000313" key="2">
    <source>
        <dbReference type="EMBL" id="HIH92808.1"/>
    </source>
</evidence>
<feature type="compositionally biased region" description="Basic residues" evidence="1">
    <location>
        <begin position="47"/>
        <end position="62"/>
    </location>
</feature>
<dbReference type="EMBL" id="DUJU01000021">
    <property type="protein sequence ID" value="HIH92808.1"/>
    <property type="molecule type" value="Genomic_DNA"/>
</dbReference>
<dbReference type="Proteomes" id="UP000600774">
    <property type="component" value="Unassembled WGS sequence"/>
</dbReference>
<protein>
    <submittedName>
        <fullName evidence="2">Uncharacterized protein</fullName>
    </submittedName>
</protein>
<evidence type="ECO:0000256" key="1">
    <source>
        <dbReference type="SAM" id="MobiDB-lite"/>
    </source>
</evidence>
<sequence>MKASGSGLGIDQPVNEGPAVRKSPEKTGKTEKIEKKKLPNHPIGGLKPKKRNLKLSRHQSSC</sequence>
<dbReference type="AlphaFoldDB" id="A0A832W763"/>
<comment type="caution">
    <text evidence="2">The sequence shown here is derived from an EMBL/GenBank/DDBJ whole genome shotgun (WGS) entry which is preliminary data.</text>
</comment>
<reference evidence="2" key="1">
    <citation type="journal article" date="2020" name="bioRxiv">
        <title>A rank-normalized archaeal taxonomy based on genome phylogeny resolves widespread incomplete and uneven classifications.</title>
        <authorList>
            <person name="Rinke C."/>
            <person name="Chuvochina M."/>
            <person name="Mussig A.J."/>
            <person name="Chaumeil P.-A."/>
            <person name="Waite D.W."/>
            <person name="Whitman W.B."/>
            <person name="Parks D.H."/>
            <person name="Hugenholtz P."/>
        </authorList>
    </citation>
    <scope>NUCLEOTIDE SEQUENCE</scope>
    <source>
        <strain evidence="2">UBA8876</strain>
    </source>
</reference>
<organism evidence="2 3">
    <name type="scientific">Methanosarcina acetivorans</name>
    <dbReference type="NCBI Taxonomy" id="2214"/>
    <lineage>
        <taxon>Archaea</taxon>
        <taxon>Methanobacteriati</taxon>
        <taxon>Methanobacteriota</taxon>
        <taxon>Stenosarchaea group</taxon>
        <taxon>Methanomicrobia</taxon>
        <taxon>Methanosarcinales</taxon>
        <taxon>Methanosarcinaceae</taxon>
        <taxon>Methanosarcina</taxon>
    </lineage>
</organism>
<feature type="region of interest" description="Disordered" evidence="1">
    <location>
        <begin position="1"/>
        <end position="62"/>
    </location>
</feature>
<dbReference type="RefSeq" id="WP_157860341.1">
    <property type="nucleotide sequence ID" value="NZ_DUJU01000021.1"/>
</dbReference>
<evidence type="ECO:0000313" key="3">
    <source>
        <dbReference type="Proteomes" id="UP000600774"/>
    </source>
</evidence>
<dbReference type="GeneID" id="43446195"/>